<dbReference type="Pfam" id="PF01594">
    <property type="entry name" value="AI-2E_transport"/>
    <property type="match status" value="1"/>
</dbReference>
<feature type="transmembrane region" description="Helical" evidence="6">
    <location>
        <begin position="286"/>
        <end position="308"/>
    </location>
</feature>
<feature type="transmembrane region" description="Helical" evidence="6">
    <location>
        <begin position="129"/>
        <end position="150"/>
    </location>
</feature>
<keyword evidence="5 6" id="KW-0472">Membrane</keyword>
<evidence type="ECO:0000256" key="1">
    <source>
        <dbReference type="ARBA" id="ARBA00004141"/>
    </source>
</evidence>
<evidence type="ECO:0000256" key="3">
    <source>
        <dbReference type="ARBA" id="ARBA00022692"/>
    </source>
</evidence>
<dbReference type="STRING" id="45851.BHV86_01900"/>
<dbReference type="PANTHER" id="PTHR21716">
    <property type="entry name" value="TRANSMEMBRANE PROTEIN"/>
    <property type="match status" value="1"/>
</dbReference>
<dbReference type="Proteomes" id="UP000006238">
    <property type="component" value="Unassembled WGS sequence"/>
</dbReference>
<evidence type="ECO:0000256" key="5">
    <source>
        <dbReference type="ARBA" id="ARBA00023136"/>
    </source>
</evidence>
<dbReference type="AlphaFoldDB" id="D4RYD1"/>
<dbReference type="RefSeq" id="WP_005601975.1">
    <property type="nucleotide sequence ID" value="NZ_GG663521.1"/>
</dbReference>
<dbReference type="PANTHER" id="PTHR21716:SF68">
    <property type="entry name" value="TRANSPORT PROTEIN YTVI-RELATED"/>
    <property type="match status" value="1"/>
</dbReference>
<keyword evidence="3 6" id="KW-0812">Transmembrane</keyword>
<name>D4RYD1_9FIRM</name>
<feature type="transmembrane region" description="Helical" evidence="6">
    <location>
        <begin position="9"/>
        <end position="26"/>
    </location>
</feature>
<keyword evidence="4 6" id="KW-1133">Transmembrane helix</keyword>
<comment type="caution">
    <text evidence="7">The sequence shown here is derived from an EMBL/GenBank/DDBJ whole genome shotgun (WGS) entry which is preliminary data.</text>
</comment>
<keyword evidence="8" id="KW-1185">Reference proteome</keyword>
<feature type="transmembrane region" description="Helical" evidence="6">
    <location>
        <begin position="212"/>
        <end position="242"/>
    </location>
</feature>
<gene>
    <name evidence="7" type="primary">ytvI</name>
    <name evidence="7" type="ORF">BUTYVIB_00836</name>
</gene>
<feature type="transmembrane region" description="Helical" evidence="6">
    <location>
        <begin position="249"/>
        <end position="266"/>
    </location>
</feature>
<evidence type="ECO:0000256" key="4">
    <source>
        <dbReference type="ARBA" id="ARBA00022989"/>
    </source>
</evidence>
<dbReference type="InterPro" id="IPR002549">
    <property type="entry name" value="AI-2E-like"/>
</dbReference>
<reference evidence="7 8" key="1">
    <citation type="submission" date="2010-02" db="EMBL/GenBank/DDBJ databases">
        <authorList>
            <person name="Weinstock G."/>
            <person name="Sodergren E."/>
            <person name="Clifton S."/>
            <person name="Fulton L."/>
            <person name="Fulton B."/>
            <person name="Courtney L."/>
            <person name="Fronick C."/>
            <person name="Harrison M."/>
            <person name="Strong C."/>
            <person name="Farmer C."/>
            <person name="Delahaunty K."/>
            <person name="Markovic C."/>
            <person name="Hall O."/>
            <person name="Minx P."/>
            <person name="Tomlinson C."/>
            <person name="Mitreva M."/>
            <person name="Nelson J."/>
            <person name="Hou S."/>
            <person name="Wollam A."/>
            <person name="Pepin K.H."/>
            <person name="Johnson M."/>
            <person name="Bhonagiri V."/>
            <person name="Zhang X."/>
            <person name="Suruliraj S."/>
            <person name="Warren W."/>
            <person name="Chinwalla A."/>
            <person name="Mardis E.R."/>
            <person name="Wilson R.K."/>
        </authorList>
    </citation>
    <scope>NUCLEOTIDE SEQUENCE [LARGE SCALE GENOMIC DNA]</scope>
    <source>
        <strain evidence="7 8">DSM 2876</strain>
    </source>
</reference>
<comment type="subcellular location">
    <subcellularLocation>
        <location evidence="1">Membrane</location>
        <topology evidence="1">Multi-pass membrane protein</topology>
    </subcellularLocation>
</comment>
<accession>D4RYD1</accession>
<dbReference type="GO" id="GO:0055085">
    <property type="term" value="P:transmembrane transport"/>
    <property type="evidence" value="ECO:0007669"/>
    <property type="project" value="TreeGrafter"/>
</dbReference>
<evidence type="ECO:0000256" key="6">
    <source>
        <dbReference type="SAM" id="Phobius"/>
    </source>
</evidence>
<evidence type="ECO:0000313" key="7">
    <source>
        <dbReference type="EMBL" id="EFF69031.1"/>
    </source>
</evidence>
<evidence type="ECO:0000256" key="2">
    <source>
        <dbReference type="ARBA" id="ARBA00009773"/>
    </source>
</evidence>
<evidence type="ECO:0000313" key="8">
    <source>
        <dbReference type="Proteomes" id="UP000006238"/>
    </source>
</evidence>
<feature type="transmembrane region" description="Helical" evidence="6">
    <location>
        <begin position="185"/>
        <end position="206"/>
    </location>
</feature>
<dbReference type="HOGENOM" id="CLU_031275_4_0_9"/>
<dbReference type="EMBL" id="ABWN01000022">
    <property type="protein sequence ID" value="EFF69031.1"/>
    <property type="molecule type" value="Genomic_DNA"/>
</dbReference>
<feature type="transmembrane region" description="Helical" evidence="6">
    <location>
        <begin position="63"/>
        <end position="88"/>
    </location>
</feature>
<comment type="similarity">
    <text evidence="2">Belongs to the autoinducer-2 exporter (AI-2E) (TC 2.A.86) family.</text>
</comment>
<sequence>MSRDYITKLKILSVFAVVSGVIYIVFKYMLPVVAPFIIALIISVLVDRPVTFLENKCHIKRSIGTLVIVIAAMALLCLFVCYGGKILVKQVYDFINKIEEYKLPFNLNMDIKVINEKIVSGVVDNSPGYISGFTMVFTGVAVFIMATVFISGDMSSIRSSVKKNIFGKEIIYLGRRLKTVLGNYLKTELIIMAITCVICCVGLFIMKNPYALLLGIVIGFVDALPILGTGTIFLPWVLVLVFMHRLKQASMIMILYLICYYTRQFLEPKLMGDKFGMSPTVMLITIYAGLKLFGVMGVFTGPVALILIREISDIVIKKLVIEEK</sequence>
<protein>
    <submittedName>
        <fullName evidence="7">Sporulation integral membrane protein YtvI</fullName>
    </submittedName>
</protein>
<proteinExistence type="inferred from homology"/>
<organism evidence="7 8">
    <name type="scientific">Eshraghiella crossota DSM 2876</name>
    <dbReference type="NCBI Taxonomy" id="511680"/>
    <lineage>
        <taxon>Bacteria</taxon>
        <taxon>Bacillati</taxon>
        <taxon>Bacillota</taxon>
        <taxon>Clostridia</taxon>
        <taxon>Lachnospirales</taxon>
        <taxon>Lachnospiraceae</taxon>
        <taxon>Eshraghiella</taxon>
    </lineage>
</organism>
<dbReference type="GeneID" id="98917219"/>
<dbReference type="eggNOG" id="COG0628">
    <property type="taxonomic scope" value="Bacteria"/>
</dbReference>
<dbReference type="GO" id="GO:0016020">
    <property type="term" value="C:membrane"/>
    <property type="evidence" value="ECO:0007669"/>
    <property type="project" value="UniProtKB-SubCell"/>
</dbReference>